<organism evidence="1 2">
    <name type="scientific">Williamsia sterculiae</name>
    <dbReference type="NCBI Taxonomy" id="1344003"/>
    <lineage>
        <taxon>Bacteria</taxon>
        <taxon>Bacillati</taxon>
        <taxon>Actinomycetota</taxon>
        <taxon>Actinomycetes</taxon>
        <taxon>Mycobacteriales</taxon>
        <taxon>Nocardiaceae</taxon>
        <taxon>Williamsia</taxon>
    </lineage>
</organism>
<protein>
    <recommendedName>
        <fullName evidence="3">DUF3263 domain-containing protein</fullName>
    </recommendedName>
</protein>
<proteinExistence type="predicted"/>
<keyword evidence="2" id="KW-1185">Reference proteome</keyword>
<dbReference type="EMBL" id="FTNT01000006">
    <property type="protein sequence ID" value="SIS04970.1"/>
    <property type="molecule type" value="Genomic_DNA"/>
</dbReference>
<accession>A0A1N7FXC1</accession>
<dbReference type="RefSeq" id="WP_234974369.1">
    <property type="nucleotide sequence ID" value="NZ_FTNT01000006.1"/>
</dbReference>
<evidence type="ECO:0008006" key="3">
    <source>
        <dbReference type="Google" id="ProtNLM"/>
    </source>
</evidence>
<evidence type="ECO:0000313" key="1">
    <source>
        <dbReference type="EMBL" id="SIS04970.1"/>
    </source>
</evidence>
<dbReference type="AlphaFoldDB" id="A0A1N7FXC1"/>
<reference evidence="1 2" key="1">
    <citation type="submission" date="2017-01" db="EMBL/GenBank/DDBJ databases">
        <authorList>
            <person name="Mah S.A."/>
            <person name="Swanson W.J."/>
            <person name="Moy G.W."/>
            <person name="Vacquier V.D."/>
        </authorList>
    </citation>
    <scope>NUCLEOTIDE SEQUENCE [LARGE SCALE GENOMIC DNA]</scope>
    <source>
        <strain evidence="1 2">CPCC 203464</strain>
    </source>
</reference>
<dbReference type="Proteomes" id="UP000186218">
    <property type="component" value="Unassembled WGS sequence"/>
</dbReference>
<gene>
    <name evidence="1" type="ORF">SAMN05445060_2372</name>
</gene>
<evidence type="ECO:0000313" key="2">
    <source>
        <dbReference type="Proteomes" id="UP000186218"/>
    </source>
</evidence>
<name>A0A1N7FXC1_9NOCA</name>
<sequence>MNVPDTDWLKDRHDMVFFAIRWAPFGGGAPEDIWTQFGVAERVFFLRLRQLLSGQRPAGADDLTWTRLRAVCDARLDVPAPPISHTGDATPA</sequence>